<organism evidence="1 2">
    <name type="scientific">Hermanssonia centrifuga</name>
    <dbReference type="NCBI Taxonomy" id="98765"/>
    <lineage>
        <taxon>Eukaryota</taxon>
        <taxon>Fungi</taxon>
        <taxon>Dikarya</taxon>
        <taxon>Basidiomycota</taxon>
        <taxon>Agaricomycotina</taxon>
        <taxon>Agaricomycetes</taxon>
        <taxon>Polyporales</taxon>
        <taxon>Meruliaceae</taxon>
        <taxon>Hermanssonia</taxon>
    </lineage>
</organism>
<evidence type="ECO:0000313" key="1">
    <source>
        <dbReference type="EMBL" id="PSR74225.1"/>
    </source>
</evidence>
<keyword evidence="2" id="KW-1185">Reference proteome</keyword>
<name>A0A2R6NP57_9APHY</name>
<comment type="caution">
    <text evidence="1">The sequence shown here is derived from an EMBL/GenBank/DDBJ whole genome shotgun (WGS) entry which is preliminary data.</text>
</comment>
<dbReference type="AlphaFoldDB" id="A0A2R6NP57"/>
<evidence type="ECO:0000313" key="2">
    <source>
        <dbReference type="Proteomes" id="UP000186601"/>
    </source>
</evidence>
<gene>
    <name evidence="1" type="ORF">PHLCEN_2v10015</name>
</gene>
<protein>
    <submittedName>
        <fullName evidence="1">Uncharacterized protein</fullName>
    </submittedName>
</protein>
<accession>A0A2R6NP57</accession>
<sequence>MTYVRSVSKMAFHCIFSEIIRSIGQKIPEPRGPFGHNLDLFGESDNIVWNGALRAAGLFLSSTYQLIQNENRLTLDAKTAGAAGVLSVFQG</sequence>
<dbReference type="OrthoDB" id="6500128at2759"/>
<proteinExistence type="predicted"/>
<dbReference type="EMBL" id="MLYV02001009">
    <property type="protein sequence ID" value="PSR74225.1"/>
    <property type="molecule type" value="Genomic_DNA"/>
</dbReference>
<reference evidence="1 2" key="1">
    <citation type="submission" date="2018-02" db="EMBL/GenBank/DDBJ databases">
        <title>Genome sequence of the basidiomycete white-rot fungus Phlebia centrifuga.</title>
        <authorList>
            <person name="Granchi Z."/>
            <person name="Peng M."/>
            <person name="de Vries R.P."/>
            <person name="Hilden K."/>
            <person name="Makela M.R."/>
            <person name="Grigoriev I."/>
            <person name="Riley R."/>
        </authorList>
    </citation>
    <scope>NUCLEOTIDE SEQUENCE [LARGE SCALE GENOMIC DNA]</scope>
    <source>
        <strain evidence="1 2">FBCC195</strain>
    </source>
</reference>
<dbReference type="Proteomes" id="UP000186601">
    <property type="component" value="Unassembled WGS sequence"/>
</dbReference>